<dbReference type="GO" id="GO:0001510">
    <property type="term" value="P:RNA methylation"/>
    <property type="evidence" value="ECO:0007669"/>
    <property type="project" value="InterPro"/>
</dbReference>
<keyword evidence="2" id="KW-0808">Transferase</keyword>
<dbReference type="InterPro" id="IPR023267">
    <property type="entry name" value="RCMT"/>
</dbReference>
<evidence type="ECO:0000313" key="6">
    <source>
        <dbReference type="EMBL" id="SVC68243.1"/>
    </source>
</evidence>
<evidence type="ECO:0000256" key="1">
    <source>
        <dbReference type="ARBA" id="ARBA00022603"/>
    </source>
</evidence>
<name>A0A382P4F7_9ZZZZ</name>
<feature type="domain" description="SAM-dependent MTase RsmB/NOP-type" evidence="5">
    <location>
        <begin position="1"/>
        <end position="239"/>
    </location>
</feature>
<protein>
    <recommendedName>
        <fullName evidence="5">SAM-dependent MTase RsmB/NOP-type domain-containing protein</fullName>
    </recommendedName>
</protein>
<gene>
    <name evidence="6" type="ORF">METZ01_LOCUS321097</name>
</gene>
<evidence type="ECO:0000256" key="3">
    <source>
        <dbReference type="ARBA" id="ARBA00022691"/>
    </source>
</evidence>
<evidence type="ECO:0000256" key="4">
    <source>
        <dbReference type="ARBA" id="ARBA00022884"/>
    </source>
</evidence>
<keyword evidence="1" id="KW-0489">Methyltransferase</keyword>
<dbReference type="PROSITE" id="PS51686">
    <property type="entry name" value="SAM_MT_RSMB_NOP"/>
    <property type="match status" value="1"/>
</dbReference>
<dbReference type="PANTHER" id="PTHR22807:SF61">
    <property type="entry name" value="NOL1_NOP2_SUN FAMILY PROTEIN _ ANTITERMINATION NUSB DOMAIN-CONTAINING PROTEIN"/>
    <property type="match status" value="1"/>
</dbReference>
<dbReference type="InterPro" id="IPR049560">
    <property type="entry name" value="MeTrfase_RsmB-F_NOP2_cat"/>
</dbReference>
<dbReference type="Gene3D" id="3.40.50.150">
    <property type="entry name" value="Vaccinia Virus protein VP39"/>
    <property type="match status" value="1"/>
</dbReference>
<dbReference type="PANTHER" id="PTHR22807">
    <property type="entry name" value="NOP2 YEAST -RELATED NOL1/NOP2/FMU SUN DOMAIN-CONTAINING"/>
    <property type="match status" value="1"/>
</dbReference>
<dbReference type="InterPro" id="IPR001678">
    <property type="entry name" value="MeTrfase_RsmB-F_NOP2_dom"/>
</dbReference>
<keyword evidence="3" id="KW-0949">S-adenosyl-L-methionine</keyword>
<dbReference type="AlphaFoldDB" id="A0A382P4F7"/>
<evidence type="ECO:0000259" key="5">
    <source>
        <dbReference type="PROSITE" id="PS51686"/>
    </source>
</evidence>
<dbReference type="GO" id="GO:0008173">
    <property type="term" value="F:RNA methyltransferase activity"/>
    <property type="evidence" value="ECO:0007669"/>
    <property type="project" value="InterPro"/>
</dbReference>
<feature type="non-terminal residue" evidence="6">
    <location>
        <position position="1"/>
    </location>
</feature>
<feature type="non-terminal residue" evidence="6">
    <location>
        <position position="239"/>
    </location>
</feature>
<dbReference type="GO" id="GO:0003723">
    <property type="term" value="F:RNA binding"/>
    <property type="evidence" value="ECO:0007669"/>
    <property type="project" value="UniProtKB-KW"/>
</dbReference>
<organism evidence="6">
    <name type="scientific">marine metagenome</name>
    <dbReference type="NCBI Taxonomy" id="408172"/>
    <lineage>
        <taxon>unclassified sequences</taxon>
        <taxon>metagenomes</taxon>
        <taxon>ecological metagenomes</taxon>
    </lineage>
</organism>
<proteinExistence type="predicted"/>
<accession>A0A382P4F7</accession>
<keyword evidence="4" id="KW-0694">RNA-binding</keyword>
<dbReference type="SUPFAM" id="SSF53335">
    <property type="entry name" value="S-adenosyl-L-methionine-dependent methyltransferases"/>
    <property type="match status" value="1"/>
</dbReference>
<sequence length="239" mass="26670">LLLQHTGQKGVTLSGFPDAIGIQQNINPVELPGFTDNFFHVQTPGAQLAVEILRPEQGDIILDACAAPGSKGLHLLNKKQSINLTAIEISKRRFQILEENFARTQLRATLICSDLLTPQKWWNKKKYTKILLDAPCSSSGVINRDQDIKYLRRSSDIEIYHKKQLSLLGAAWNLLENKGQLLYCTCSIFSEENTKTVKQFLAQNKNASTLAIKDVNALKKWGIVKAEKGFQLIPGKGLD</sequence>
<dbReference type="PRINTS" id="PR02008">
    <property type="entry name" value="RCMTFAMILY"/>
</dbReference>
<reference evidence="6" key="1">
    <citation type="submission" date="2018-05" db="EMBL/GenBank/DDBJ databases">
        <authorList>
            <person name="Lanie J.A."/>
            <person name="Ng W.-L."/>
            <person name="Kazmierczak K.M."/>
            <person name="Andrzejewski T.M."/>
            <person name="Davidsen T.M."/>
            <person name="Wayne K.J."/>
            <person name="Tettelin H."/>
            <person name="Glass J.I."/>
            <person name="Rusch D."/>
            <person name="Podicherti R."/>
            <person name="Tsui H.-C.T."/>
            <person name="Winkler M.E."/>
        </authorList>
    </citation>
    <scope>NUCLEOTIDE SEQUENCE</scope>
</reference>
<dbReference type="EMBL" id="UINC01104806">
    <property type="protein sequence ID" value="SVC68243.1"/>
    <property type="molecule type" value="Genomic_DNA"/>
</dbReference>
<evidence type="ECO:0000256" key="2">
    <source>
        <dbReference type="ARBA" id="ARBA00022679"/>
    </source>
</evidence>
<dbReference type="InterPro" id="IPR029063">
    <property type="entry name" value="SAM-dependent_MTases_sf"/>
</dbReference>
<dbReference type="Pfam" id="PF01189">
    <property type="entry name" value="Methyltr_RsmB-F"/>
    <property type="match status" value="1"/>
</dbReference>